<accession>A0A7M2QMJ3</accession>
<evidence type="ECO:0000313" key="1">
    <source>
        <dbReference type="EMBL" id="QOV05537.1"/>
    </source>
</evidence>
<protein>
    <recommendedName>
        <fullName evidence="2">DNA helicase</fullName>
    </recommendedName>
</protein>
<dbReference type="InterPro" id="IPR027417">
    <property type="entry name" value="P-loop_NTPase"/>
</dbReference>
<organism evidence="1">
    <name type="scientific">feces metagenome</name>
    <dbReference type="NCBI Taxonomy" id="1861841"/>
    <lineage>
        <taxon>unclassified sequences</taxon>
        <taxon>metagenomes</taxon>
        <taxon>organismal metagenomes</taxon>
    </lineage>
</organism>
<reference evidence="1" key="1">
    <citation type="submission" date="2020-09" db="EMBL/GenBank/DDBJ databases">
        <authorList>
            <person name="Eze J.U."/>
            <person name="Rahube T.O."/>
        </authorList>
    </citation>
    <scope>NUCLEOTIDE SEQUENCE</scope>
</reference>
<evidence type="ECO:0008006" key="2">
    <source>
        <dbReference type="Google" id="ProtNLM"/>
    </source>
</evidence>
<name>A0A7M2QMJ3_9ZZZZ</name>
<dbReference type="SUPFAM" id="SSF52540">
    <property type="entry name" value="P-loop containing nucleoside triphosphate hydrolases"/>
    <property type="match status" value="1"/>
</dbReference>
<sequence length="427" mass="47283">MAETSSLDLTMIRLLKHREFYELYHRGIPAGALDKPAEAIIKGYGKFFAENPEAKVATPDAYWPYFKLLHPKLKPEGEEILKRMIGLSADEVPHEVSTGILARLADAAYALEITSLLERYQAGDEVGVVATIQALADKAPQTGEAIPYANTDIAAMLAEDENDWGFKWRLDCMNKHMRPLRPGDFGIIGARVDRGKTTWLASELTFMAAQIRPLYGKDRPIIYFNNEGPGGRIVKRMYQAALGVDNNKLVEYSNAGTLRQQYLDALGGWDAIQVIDVHDRPMSFLEQVIKKLDPSLVVYDMLDVVPFDGGMMNGGTRTDQILEAAYQRGRLLTVKYEHAAIATSQLSAEAEGLAYPTLGMLANSKTGKPGAADWVAMLGSSSDALMEDTRWIGLPKNKLQRPGERKDPQQQVIFEGNIARVSNPINL</sequence>
<proteinExistence type="predicted"/>
<dbReference type="Gene3D" id="3.40.50.300">
    <property type="entry name" value="P-loop containing nucleotide triphosphate hydrolases"/>
    <property type="match status" value="1"/>
</dbReference>
<dbReference type="EMBL" id="MT993626">
    <property type="protein sequence ID" value="QOV05537.1"/>
    <property type="molecule type" value="Genomic_DNA"/>
</dbReference>
<dbReference type="Pfam" id="PF13481">
    <property type="entry name" value="AAA_25"/>
    <property type="match status" value="1"/>
</dbReference>
<dbReference type="AlphaFoldDB" id="A0A7M2QMJ3"/>